<organism evidence="1 2">
    <name type="scientific">Pleurodeles waltl</name>
    <name type="common">Iberian ribbed newt</name>
    <dbReference type="NCBI Taxonomy" id="8319"/>
    <lineage>
        <taxon>Eukaryota</taxon>
        <taxon>Metazoa</taxon>
        <taxon>Chordata</taxon>
        <taxon>Craniata</taxon>
        <taxon>Vertebrata</taxon>
        <taxon>Euteleostomi</taxon>
        <taxon>Amphibia</taxon>
        <taxon>Batrachia</taxon>
        <taxon>Caudata</taxon>
        <taxon>Salamandroidea</taxon>
        <taxon>Salamandridae</taxon>
        <taxon>Pleurodelinae</taxon>
        <taxon>Pleurodeles</taxon>
    </lineage>
</organism>
<evidence type="ECO:0000313" key="2">
    <source>
        <dbReference type="Proteomes" id="UP001066276"/>
    </source>
</evidence>
<reference evidence="1" key="1">
    <citation type="journal article" date="2022" name="bioRxiv">
        <title>Sequencing and chromosome-scale assembly of the giantPleurodeles waltlgenome.</title>
        <authorList>
            <person name="Brown T."/>
            <person name="Elewa A."/>
            <person name="Iarovenko S."/>
            <person name="Subramanian E."/>
            <person name="Araus A.J."/>
            <person name="Petzold A."/>
            <person name="Susuki M."/>
            <person name="Suzuki K.-i.T."/>
            <person name="Hayashi T."/>
            <person name="Toyoda A."/>
            <person name="Oliveira C."/>
            <person name="Osipova E."/>
            <person name="Leigh N.D."/>
            <person name="Simon A."/>
            <person name="Yun M.H."/>
        </authorList>
    </citation>
    <scope>NUCLEOTIDE SEQUENCE</scope>
    <source>
        <strain evidence="1">20211129_DDA</strain>
        <tissue evidence="1">Liver</tissue>
    </source>
</reference>
<keyword evidence="2" id="KW-1185">Reference proteome</keyword>
<accession>A0AAV7VSR1</accession>
<name>A0AAV7VSR1_PLEWA</name>
<protein>
    <submittedName>
        <fullName evidence="1">Uncharacterized protein</fullName>
    </submittedName>
</protein>
<dbReference type="Proteomes" id="UP001066276">
    <property type="component" value="Chromosome 1_2"/>
</dbReference>
<dbReference type="AlphaFoldDB" id="A0AAV7VSR1"/>
<gene>
    <name evidence="1" type="ORF">NDU88_000178</name>
</gene>
<sequence>MVVRGVSVPSAGRAGPPRCRFFVSPSLLGRAGLGSPALPVSLGPAAFGEAGGPHQFRQRTSPARALRFFCQTCLASRSALLIASRFRGLRCNKTTIQAAPGTCY</sequence>
<comment type="caution">
    <text evidence="1">The sequence shown here is derived from an EMBL/GenBank/DDBJ whole genome shotgun (WGS) entry which is preliminary data.</text>
</comment>
<dbReference type="EMBL" id="JANPWB010000002">
    <property type="protein sequence ID" value="KAJ1204740.1"/>
    <property type="molecule type" value="Genomic_DNA"/>
</dbReference>
<proteinExistence type="predicted"/>
<evidence type="ECO:0000313" key="1">
    <source>
        <dbReference type="EMBL" id="KAJ1204740.1"/>
    </source>
</evidence>